<sequence length="117" mass="12874">MSEPESDLLEARVRRNAARSALATLVDRVRDTVDQRSVTARLGDDALAAARTIGAEATDLARNHRWLVALPVLGLVGWLARRPLLRAGKAAVKHIKAGEPQSAWSRFREWAGRKARS</sequence>
<keyword evidence="2" id="KW-1185">Reference proteome</keyword>
<evidence type="ECO:0000313" key="1">
    <source>
        <dbReference type="EMBL" id="MBC2664760.1"/>
    </source>
</evidence>
<proteinExistence type="predicted"/>
<dbReference type="RefSeq" id="WP_185663032.1">
    <property type="nucleotide sequence ID" value="NZ_JACLAW010000003.1"/>
</dbReference>
<comment type="caution">
    <text evidence="1">The sequence shown here is derived from an EMBL/GenBank/DDBJ whole genome shotgun (WGS) entry which is preliminary data.</text>
</comment>
<gene>
    <name evidence="1" type="ORF">H7F51_04425</name>
</gene>
<dbReference type="EMBL" id="JACLAW010000003">
    <property type="protein sequence ID" value="MBC2664760.1"/>
    <property type="molecule type" value="Genomic_DNA"/>
</dbReference>
<organism evidence="1 2">
    <name type="scientific">Novosphingobium flavum</name>
    <dbReference type="NCBI Taxonomy" id="1778672"/>
    <lineage>
        <taxon>Bacteria</taxon>
        <taxon>Pseudomonadati</taxon>
        <taxon>Pseudomonadota</taxon>
        <taxon>Alphaproteobacteria</taxon>
        <taxon>Sphingomonadales</taxon>
        <taxon>Sphingomonadaceae</taxon>
        <taxon>Novosphingobium</taxon>
    </lineage>
</organism>
<reference evidence="1 2" key="1">
    <citation type="submission" date="2020-08" db="EMBL/GenBank/DDBJ databases">
        <title>The genome sequence of type strain Novosphingobium flavum NBRC 111647.</title>
        <authorList>
            <person name="Liu Y."/>
        </authorList>
    </citation>
    <scope>NUCLEOTIDE SEQUENCE [LARGE SCALE GENOMIC DNA]</scope>
    <source>
        <strain evidence="1 2">NBRC 111647</strain>
    </source>
</reference>
<protein>
    <submittedName>
        <fullName evidence="1">Uncharacterized protein</fullName>
    </submittedName>
</protein>
<accession>A0A7X1FPV6</accession>
<dbReference type="AlphaFoldDB" id="A0A7X1FPV6"/>
<dbReference type="Proteomes" id="UP000566813">
    <property type="component" value="Unassembled WGS sequence"/>
</dbReference>
<name>A0A7X1FPV6_9SPHN</name>
<evidence type="ECO:0000313" key="2">
    <source>
        <dbReference type="Proteomes" id="UP000566813"/>
    </source>
</evidence>